<name>A0A561UAB2_9ACTN</name>
<protein>
    <submittedName>
        <fullName evidence="2">Cupin domain</fullName>
    </submittedName>
</protein>
<dbReference type="AlphaFoldDB" id="A0A561UAB2"/>
<reference evidence="2 3" key="1">
    <citation type="submission" date="2019-06" db="EMBL/GenBank/DDBJ databases">
        <title>Sequencing the genomes of 1000 actinobacteria strains.</title>
        <authorList>
            <person name="Klenk H.-P."/>
        </authorList>
    </citation>
    <scope>NUCLEOTIDE SEQUENCE [LARGE SCALE GENOMIC DNA]</scope>
    <source>
        <strain evidence="2 3">DSM 44826</strain>
    </source>
</reference>
<dbReference type="InterPro" id="IPR006045">
    <property type="entry name" value="Cupin_1"/>
</dbReference>
<proteinExistence type="predicted"/>
<dbReference type="Gene3D" id="2.60.120.10">
    <property type="entry name" value="Jelly Rolls"/>
    <property type="match status" value="1"/>
</dbReference>
<dbReference type="InterPro" id="IPR014710">
    <property type="entry name" value="RmlC-like_jellyroll"/>
</dbReference>
<dbReference type="Pfam" id="PF07883">
    <property type="entry name" value="Cupin_2"/>
    <property type="match status" value="1"/>
</dbReference>
<sequence>MSIKFDPEQHIRNVSGEPDVALVNSFEEIIPGIRGVPGAAETIALGTIGIDRIMMEVGSEFELHTHPGAHILYVLSSRGYIHVDGTDYAMTAGDTIFVPADYAHGVKTDRAAKAPLEILAFGVPHMPLDSAHRMELVER</sequence>
<evidence type="ECO:0000313" key="2">
    <source>
        <dbReference type="EMBL" id="TWF96305.1"/>
    </source>
</evidence>
<dbReference type="InterPro" id="IPR011051">
    <property type="entry name" value="RmlC_Cupin_sf"/>
</dbReference>
<dbReference type="PANTHER" id="PTHR37694:SF1">
    <property type="entry name" value="SLR8022 PROTEIN"/>
    <property type="match status" value="1"/>
</dbReference>
<gene>
    <name evidence="2" type="ORF">FHX73_1169</name>
</gene>
<dbReference type="PANTHER" id="PTHR37694">
    <property type="entry name" value="SLR8022 PROTEIN"/>
    <property type="match status" value="1"/>
</dbReference>
<accession>A0A561UAB2</accession>
<dbReference type="EMBL" id="VIWT01000001">
    <property type="protein sequence ID" value="TWF96305.1"/>
    <property type="molecule type" value="Genomic_DNA"/>
</dbReference>
<feature type="domain" description="Cupin type-1" evidence="1">
    <location>
        <begin position="12"/>
        <end position="138"/>
    </location>
</feature>
<dbReference type="OrthoDB" id="4200319at2"/>
<evidence type="ECO:0000313" key="3">
    <source>
        <dbReference type="Proteomes" id="UP000317940"/>
    </source>
</evidence>
<dbReference type="RefSeq" id="WP_145902683.1">
    <property type="nucleotide sequence ID" value="NZ_BAAAMZ010000020.1"/>
</dbReference>
<evidence type="ECO:0000259" key="1">
    <source>
        <dbReference type="SMART" id="SM00835"/>
    </source>
</evidence>
<dbReference type="InterPro" id="IPR013096">
    <property type="entry name" value="Cupin_2"/>
</dbReference>
<dbReference type="Proteomes" id="UP000317940">
    <property type="component" value="Unassembled WGS sequence"/>
</dbReference>
<dbReference type="SUPFAM" id="SSF51182">
    <property type="entry name" value="RmlC-like cupins"/>
    <property type="match status" value="1"/>
</dbReference>
<organism evidence="2 3">
    <name type="scientific">Kitasatospora viridis</name>
    <dbReference type="NCBI Taxonomy" id="281105"/>
    <lineage>
        <taxon>Bacteria</taxon>
        <taxon>Bacillati</taxon>
        <taxon>Actinomycetota</taxon>
        <taxon>Actinomycetes</taxon>
        <taxon>Kitasatosporales</taxon>
        <taxon>Streptomycetaceae</taxon>
        <taxon>Kitasatospora</taxon>
    </lineage>
</organism>
<keyword evidence="3" id="KW-1185">Reference proteome</keyword>
<comment type="caution">
    <text evidence="2">The sequence shown here is derived from an EMBL/GenBank/DDBJ whole genome shotgun (WGS) entry which is preliminary data.</text>
</comment>
<dbReference type="SMART" id="SM00835">
    <property type="entry name" value="Cupin_1"/>
    <property type="match status" value="1"/>
</dbReference>